<dbReference type="Proteomes" id="UP001175001">
    <property type="component" value="Unassembled WGS sequence"/>
</dbReference>
<evidence type="ECO:0000313" key="3">
    <source>
        <dbReference type="EMBL" id="KAK0661718.1"/>
    </source>
</evidence>
<dbReference type="InterPro" id="IPR018620">
    <property type="entry name" value="Ubiquitin3-bd_protein_But2_C"/>
</dbReference>
<dbReference type="AlphaFoldDB" id="A0AA40D5V1"/>
<name>A0AA40D5V1_9PEZI</name>
<sequence>MHFTTLTTAILSGAAFAAALPTSDAPTGTLERRACTTQYPTHLFQIMQDDPTHNTGDHGYVYTSQGDGKTSQWVTELQFAGIPAGAYGCSVEFFFQAGYGYGGPNSQPGVTTTGGTPENPTRLEFFSTDRDISLADTWNNHPGKVSSVGTQIVSAAPDHDTKLTVVTGACKETLNYLIEVQGDKAGSVGFFQNPPNGLRLTYNC</sequence>
<evidence type="ECO:0000256" key="1">
    <source>
        <dbReference type="SAM" id="SignalP"/>
    </source>
</evidence>
<feature type="domain" description="Ubiquitin 3 binding protein But2 C-terminal" evidence="2">
    <location>
        <begin position="38"/>
        <end position="193"/>
    </location>
</feature>
<gene>
    <name evidence="3" type="ORF">DIS24_g2447</name>
</gene>
<dbReference type="Pfam" id="PF09792">
    <property type="entry name" value="But2"/>
    <property type="match status" value="1"/>
</dbReference>
<reference evidence="3" key="1">
    <citation type="submission" date="2023-06" db="EMBL/GenBank/DDBJ databases">
        <title>Multi-omics analyses reveal the molecular pathogenesis toolkit of Lasiodiplodia hormozganensis, a cross-kingdom pathogen.</title>
        <authorList>
            <person name="Felix C."/>
            <person name="Meneses R."/>
            <person name="Goncalves M.F.M."/>
            <person name="Tilleman L."/>
            <person name="Duarte A.S."/>
            <person name="Jorrin-Novo J.V."/>
            <person name="Van De Peer Y."/>
            <person name="Deforce D."/>
            <person name="Van Nieuwerburgh F."/>
            <person name="Esteves A.C."/>
            <person name="Alves A."/>
        </authorList>
    </citation>
    <scope>NUCLEOTIDE SEQUENCE</scope>
    <source>
        <strain evidence="3">CBS 339.90</strain>
    </source>
</reference>
<organism evidence="3 4">
    <name type="scientific">Lasiodiplodia hormozganensis</name>
    <dbReference type="NCBI Taxonomy" id="869390"/>
    <lineage>
        <taxon>Eukaryota</taxon>
        <taxon>Fungi</taxon>
        <taxon>Dikarya</taxon>
        <taxon>Ascomycota</taxon>
        <taxon>Pezizomycotina</taxon>
        <taxon>Dothideomycetes</taxon>
        <taxon>Dothideomycetes incertae sedis</taxon>
        <taxon>Botryosphaeriales</taxon>
        <taxon>Botryosphaeriaceae</taxon>
        <taxon>Lasiodiplodia</taxon>
    </lineage>
</organism>
<proteinExistence type="predicted"/>
<dbReference type="EMBL" id="JAUJDW010000007">
    <property type="protein sequence ID" value="KAK0661718.1"/>
    <property type="molecule type" value="Genomic_DNA"/>
</dbReference>
<protein>
    <recommendedName>
        <fullName evidence="2">Ubiquitin 3 binding protein But2 C-terminal domain-containing protein</fullName>
    </recommendedName>
</protein>
<evidence type="ECO:0000259" key="2">
    <source>
        <dbReference type="Pfam" id="PF09792"/>
    </source>
</evidence>
<comment type="caution">
    <text evidence="3">The sequence shown here is derived from an EMBL/GenBank/DDBJ whole genome shotgun (WGS) entry which is preliminary data.</text>
</comment>
<keyword evidence="1" id="KW-0732">Signal</keyword>
<keyword evidence="4" id="KW-1185">Reference proteome</keyword>
<feature type="chain" id="PRO_5041405671" description="Ubiquitin 3 binding protein But2 C-terminal domain-containing protein" evidence="1">
    <location>
        <begin position="20"/>
        <end position="204"/>
    </location>
</feature>
<evidence type="ECO:0000313" key="4">
    <source>
        <dbReference type="Proteomes" id="UP001175001"/>
    </source>
</evidence>
<feature type="signal peptide" evidence="1">
    <location>
        <begin position="1"/>
        <end position="19"/>
    </location>
</feature>
<accession>A0AA40D5V1</accession>